<dbReference type="Gene3D" id="1.10.1200.10">
    <property type="entry name" value="ACP-like"/>
    <property type="match status" value="1"/>
</dbReference>
<sequence length="84" mass="8494">MSPVEERIAAIWREILGPDLAPEAAIGVEDDFFALGGTSLQAMALVQRLREEFGIPLGLSAVVADATLGGVGAAVTSGGGAVRS</sequence>
<dbReference type="Proteomes" id="UP000288351">
    <property type="component" value="Unassembled WGS sequence"/>
</dbReference>
<dbReference type="RefSeq" id="WP_016575119.1">
    <property type="nucleotide sequence ID" value="NZ_BHXC01000006.1"/>
</dbReference>
<proteinExistence type="predicted"/>
<dbReference type="SUPFAM" id="SSF47336">
    <property type="entry name" value="ACP-like"/>
    <property type="match status" value="1"/>
</dbReference>
<evidence type="ECO:0000313" key="2">
    <source>
        <dbReference type="Proteomes" id="UP000288351"/>
    </source>
</evidence>
<dbReference type="STRING" id="68570.DC74_392"/>
<dbReference type="PANTHER" id="PTHR45527">
    <property type="entry name" value="NONRIBOSOMAL PEPTIDE SYNTHETASE"/>
    <property type="match status" value="1"/>
</dbReference>
<dbReference type="EMBL" id="BHXC01000006">
    <property type="protein sequence ID" value="GCB88527.1"/>
    <property type="molecule type" value="Genomic_DNA"/>
</dbReference>
<name>A0A059VU49_STRNR</name>
<evidence type="ECO:0000313" key="1">
    <source>
        <dbReference type="EMBL" id="GCB88527.1"/>
    </source>
</evidence>
<reference evidence="1 2" key="1">
    <citation type="journal article" date="2019" name="Microbiol. Resour. Announc.">
        <title>Draft Genome Sequence of the Most Traditional epsilon-Poly-l-Lysine Producer, Streptomyces albulus NBRC14147.</title>
        <authorList>
            <person name="Yamanaka K."/>
            <person name="Hamano Y."/>
        </authorList>
    </citation>
    <scope>NUCLEOTIDE SEQUENCE [LARGE SCALE GENOMIC DNA]</scope>
    <source>
        <strain evidence="1 2">NBRC 14147</strain>
    </source>
</reference>
<dbReference type="GO" id="GO:0044550">
    <property type="term" value="P:secondary metabolite biosynthetic process"/>
    <property type="evidence" value="ECO:0007669"/>
    <property type="project" value="TreeGrafter"/>
</dbReference>
<dbReference type="PANTHER" id="PTHR45527:SF1">
    <property type="entry name" value="FATTY ACID SYNTHASE"/>
    <property type="match status" value="1"/>
</dbReference>
<dbReference type="PROSITE" id="PS50075">
    <property type="entry name" value="CARRIER"/>
    <property type="match status" value="1"/>
</dbReference>
<protein>
    <submittedName>
        <fullName evidence="1">Non-ribosomal peptide synthetase</fullName>
    </submittedName>
</protein>
<dbReference type="GO" id="GO:0005737">
    <property type="term" value="C:cytoplasm"/>
    <property type="evidence" value="ECO:0007669"/>
    <property type="project" value="TreeGrafter"/>
</dbReference>
<dbReference type="InterPro" id="IPR009081">
    <property type="entry name" value="PP-bd_ACP"/>
</dbReference>
<accession>A0A059VU49</accession>
<organism evidence="1 2">
    <name type="scientific">Streptomyces noursei</name>
    <name type="common">Streptomyces albulus</name>
    <dbReference type="NCBI Taxonomy" id="1971"/>
    <lineage>
        <taxon>Bacteria</taxon>
        <taxon>Bacillati</taxon>
        <taxon>Actinomycetota</taxon>
        <taxon>Actinomycetes</taxon>
        <taxon>Kitasatosporales</taxon>
        <taxon>Streptomycetaceae</taxon>
        <taxon>Streptomyces</taxon>
    </lineage>
</organism>
<dbReference type="InterPro" id="IPR036736">
    <property type="entry name" value="ACP-like_sf"/>
</dbReference>
<dbReference type="GO" id="GO:0043041">
    <property type="term" value="P:amino acid activation for nonribosomal peptide biosynthetic process"/>
    <property type="evidence" value="ECO:0007669"/>
    <property type="project" value="TreeGrafter"/>
</dbReference>
<dbReference type="Pfam" id="PF00550">
    <property type="entry name" value="PP-binding"/>
    <property type="match status" value="1"/>
</dbReference>
<dbReference type="AlphaFoldDB" id="A0A059VU49"/>
<comment type="caution">
    <text evidence="1">The sequence shown here is derived from an EMBL/GenBank/DDBJ whole genome shotgun (WGS) entry which is preliminary data.</text>
</comment>
<dbReference type="eggNOG" id="COG1020">
    <property type="taxonomic scope" value="Bacteria"/>
</dbReference>
<dbReference type="GO" id="GO:0031177">
    <property type="term" value="F:phosphopantetheine binding"/>
    <property type="evidence" value="ECO:0007669"/>
    <property type="project" value="TreeGrafter"/>
</dbReference>
<gene>
    <name evidence="1" type="ORF">SALB_01198</name>
</gene>